<keyword evidence="4" id="KW-0598">Phosphotransferase system</keyword>
<dbReference type="SUPFAM" id="SSF46973">
    <property type="entry name" value="Enzyme IIa from lactose specific PTS, IIa-lac"/>
    <property type="match status" value="1"/>
</dbReference>
<dbReference type="RefSeq" id="WP_008792899.1">
    <property type="nucleotide sequence ID" value="NZ_AP031443.1"/>
</dbReference>
<keyword evidence="6" id="KW-0479">Metal-binding</keyword>
<dbReference type="InterPro" id="IPR003188">
    <property type="entry name" value="PTS_IIA_lac/cel"/>
</dbReference>
<evidence type="ECO:0000256" key="7">
    <source>
        <dbReference type="PROSITE-ProRule" id="PRU00418"/>
    </source>
</evidence>
<dbReference type="Proteomes" id="UP001211987">
    <property type="component" value="Unassembled WGS sequence"/>
</dbReference>
<keyword evidence="1" id="KW-0813">Transport</keyword>
<comment type="caution">
    <text evidence="8">The sequence shown here is derived from an EMBL/GenBank/DDBJ whole genome shotgun (WGS) entry which is preliminary data.</text>
</comment>
<protein>
    <submittedName>
        <fullName evidence="8">PTS lactose/cellobiose transporter subunit IIA</fullName>
    </submittedName>
</protein>
<dbReference type="Gene3D" id="1.20.58.80">
    <property type="entry name" value="Phosphotransferase system, lactose/cellobiose-type IIA subunit"/>
    <property type="match status" value="1"/>
</dbReference>
<evidence type="ECO:0000256" key="5">
    <source>
        <dbReference type="PIRSR" id="PIRSR000699-1"/>
    </source>
</evidence>
<dbReference type="GO" id="GO:0009401">
    <property type="term" value="P:phosphoenolpyruvate-dependent sugar phosphotransferase system"/>
    <property type="evidence" value="ECO:0007669"/>
    <property type="project" value="UniProtKB-KW"/>
</dbReference>
<evidence type="ECO:0000313" key="8">
    <source>
        <dbReference type="EMBL" id="MDB7085205.1"/>
    </source>
</evidence>
<evidence type="ECO:0000256" key="2">
    <source>
        <dbReference type="ARBA" id="ARBA00022597"/>
    </source>
</evidence>
<keyword evidence="6" id="KW-0460">Magnesium</keyword>
<dbReference type="PANTHER" id="PTHR34382:SF7">
    <property type="entry name" value="PTS SYSTEM N,N'-DIACETYLCHITOBIOSE-SPECIFIC EIIA COMPONENT"/>
    <property type="match status" value="1"/>
</dbReference>
<evidence type="ECO:0000256" key="6">
    <source>
        <dbReference type="PIRSR" id="PIRSR000699-2"/>
    </source>
</evidence>
<dbReference type="CDD" id="cd00215">
    <property type="entry name" value="PTS_IIA_lac"/>
    <property type="match status" value="1"/>
</dbReference>
<evidence type="ECO:0000313" key="9">
    <source>
        <dbReference type="Proteomes" id="UP001211987"/>
    </source>
</evidence>
<dbReference type="PIRSF" id="PIRSF000699">
    <property type="entry name" value="PTS_IILac_III"/>
    <property type="match status" value="1"/>
</dbReference>
<accession>A0AB35IQV3</accession>
<dbReference type="InterPro" id="IPR036542">
    <property type="entry name" value="PTS_IIA_lac/cel_sf"/>
</dbReference>
<proteinExistence type="predicted"/>
<reference evidence="8" key="1">
    <citation type="submission" date="2023-01" db="EMBL/GenBank/DDBJ databases">
        <title>Human gut microbiome strain richness.</title>
        <authorList>
            <person name="Chen-Liaw A."/>
        </authorList>
    </citation>
    <scope>NUCLEOTIDE SEQUENCE</scope>
    <source>
        <strain evidence="8">1001217st2_G6_1001217B_191108</strain>
    </source>
</reference>
<feature type="modified residue" description="Phosphohistidine; by HPr" evidence="7">
    <location>
        <position position="75"/>
    </location>
</feature>
<dbReference type="GO" id="GO:0046872">
    <property type="term" value="F:metal ion binding"/>
    <property type="evidence" value="ECO:0007669"/>
    <property type="project" value="UniProtKB-KW"/>
</dbReference>
<dbReference type="GO" id="GO:0016740">
    <property type="term" value="F:transferase activity"/>
    <property type="evidence" value="ECO:0007669"/>
    <property type="project" value="UniProtKB-KW"/>
</dbReference>
<keyword evidence="2" id="KW-0762">Sugar transport</keyword>
<evidence type="ECO:0000256" key="4">
    <source>
        <dbReference type="ARBA" id="ARBA00022683"/>
    </source>
</evidence>
<comment type="cofactor">
    <cofactor evidence="6">
        <name>Mg(2+)</name>
        <dbReference type="ChEBI" id="CHEBI:18420"/>
    </cofactor>
    <text evidence="6">Binds 1 Mg(2+) ion per trimer.</text>
</comment>
<dbReference type="EMBL" id="JAQLKE010000033">
    <property type="protein sequence ID" value="MDB7085205.1"/>
    <property type="molecule type" value="Genomic_DNA"/>
</dbReference>
<feature type="binding site" evidence="6">
    <location>
        <position position="78"/>
    </location>
    <ligand>
        <name>Mg(2+)</name>
        <dbReference type="ChEBI" id="CHEBI:18420"/>
        <note>ligand shared between all trimeric partners</note>
    </ligand>
</feature>
<dbReference type="PROSITE" id="PS51095">
    <property type="entry name" value="PTS_EIIA_TYPE_3"/>
    <property type="match status" value="1"/>
</dbReference>
<evidence type="ECO:0000256" key="3">
    <source>
        <dbReference type="ARBA" id="ARBA00022679"/>
    </source>
</evidence>
<name>A0AB35IQV3_9FIRM</name>
<organism evidence="8 9">
    <name type="scientific">Thomasclavelia ramosa</name>
    <dbReference type="NCBI Taxonomy" id="1547"/>
    <lineage>
        <taxon>Bacteria</taxon>
        <taxon>Bacillati</taxon>
        <taxon>Bacillota</taxon>
        <taxon>Erysipelotrichia</taxon>
        <taxon>Erysipelotrichales</taxon>
        <taxon>Coprobacillaceae</taxon>
        <taxon>Thomasclavelia</taxon>
    </lineage>
</organism>
<feature type="active site" description="Tele-phosphohistidine intermediate" evidence="5">
    <location>
        <position position="75"/>
    </location>
</feature>
<sequence length="104" mass="11605">MDVEQIAFTIIAHAGEAKSLAFEALSKAKQGCFNKADDLIEQSQKEVNLAHKGQMDLLVAEANGEKTDISVLLIHSQDHLMTCMLAIDLIKEMIEMRKEKYEGE</sequence>
<dbReference type="AlphaFoldDB" id="A0AB35IQV3"/>
<gene>
    <name evidence="8" type="ORF">PM738_15465</name>
</gene>
<keyword evidence="3" id="KW-0808">Transferase</keyword>
<dbReference type="PANTHER" id="PTHR34382">
    <property type="entry name" value="PTS SYSTEM N,N'-DIACETYLCHITOBIOSE-SPECIFIC EIIA COMPONENT"/>
    <property type="match status" value="1"/>
</dbReference>
<dbReference type="Pfam" id="PF02255">
    <property type="entry name" value="PTS_IIA"/>
    <property type="match status" value="1"/>
</dbReference>
<evidence type="ECO:0000256" key="1">
    <source>
        <dbReference type="ARBA" id="ARBA00022448"/>
    </source>
</evidence>